<evidence type="ECO:0000313" key="5">
    <source>
        <dbReference type="EMBL" id="SFR69701.1"/>
    </source>
</evidence>
<name>A0A1I6ISS8_9FIRM</name>
<dbReference type="RefSeq" id="WP_051684574.1">
    <property type="nucleotide sequence ID" value="NZ_FOZC01000003.1"/>
</dbReference>
<dbReference type="GO" id="GO:0015074">
    <property type="term" value="P:DNA integration"/>
    <property type="evidence" value="ECO:0007669"/>
    <property type="project" value="InterPro"/>
</dbReference>
<dbReference type="AlphaFoldDB" id="A0A1I6ISS8"/>
<keyword evidence="3" id="KW-0233">DNA recombination</keyword>
<evidence type="ECO:0000313" key="6">
    <source>
        <dbReference type="Proteomes" id="UP000214760"/>
    </source>
</evidence>
<dbReference type="GO" id="GO:0006310">
    <property type="term" value="P:DNA recombination"/>
    <property type="evidence" value="ECO:0007669"/>
    <property type="project" value="UniProtKB-KW"/>
</dbReference>
<dbReference type="Proteomes" id="UP000214760">
    <property type="component" value="Unassembled WGS sequence"/>
</dbReference>
<sequence length="320" mass="37622">MNKSLTELIDDFVNYKRHNGYVYVSAEYHLMKYAEYTSANFPDENVPSKTSINSFLKEHSHTPGTLYNLAAFLREFSRYLISIGYTDAYIIPYKKVPLPTPVQPYLFTEAEISVFFMACDSMPYDCHVPKRNIVFPAMYRLMYCCGLRCKEARTLKCENVVLNHNYIDILQSKGPKSRRIFISDELSHYLASYNESVNRLLPNRVYFFPSRGDSPYSSESVENTFLKIWYTAFPEKQGNGVSIRAYDLRHHFAYANMNRWLKEGKDVNAMLPYLMRYMGHQDIESTLYYFHLVPEIYREIIEKSSFFEDLLPEVTDNDQE</sequence>
<dbReference type="PANTHER" id="PTHR30349:SF41">
    <property type="entry name" value="INTEGRASE_RECOMBINASE PROTEIN MJ0367-RELATED"/>
    <property type="match status" value="1"/>
</dbReference>
<dbReference type="InterPro" id="IPR011010">
    <property type="entry name" value="DNA_brk_join_enz"/>
</dbReference>
<dbReference type="Gene3D" id="1.10.443.10">
    <property type="entry name" value="Intergrase catalytic core"/>
    <property type="match status" value="1"/>
</dbReference>
<reference evidence="5 6" key="1">
    <citation type="submission" date="2016-10" db="EMBL/GenBank/DDBJ databases">
        <authorList>
            <person name="de Groot N.N."/>
        </authorList>
    </citation>
    <scope>NUCLEOTIDE SEQUENCE [LARGE SCALE GENOMIC DNA]</scope>
    <source>
        <strain evidence="5 6">F</strain>
    </source>
</reference>
<dbReference type="InterPro" id="IPR050090">
    <property type="entry name" value="Tyrosine_recombinase_XerCD"/>
</dbReference>
<accession>A0A1I6ISS8</accession>
<evidence type="ECO:0000256" key="1">
    <source>
        <dbReference type="ARBA" id="ARBA00008857"/>
    </source>
</evidence>
<dbReference type="InterPro" id="IPR013762">
    <property type="entry name" value="Integrase-like_cat_sf"/>
</dbReference>
<dbReference type="SUPFAM" id="SSF56349">
    <property type="entry name" value="DNA breaking-rejoining enzymes"/>
    <property type="match status" value="1"/>
</dbReference>
<organism evidence="5 6">
    <name type="scientific">[Clostridium] aminophilum</name>
    <dbReference type="NCBI Taxonomy" id="1526"/>
    <lineage>
        <taxon>Bacteria</taxon>
        <taxon>Bacillati</taxon>
        <taxon>Bacillota</taxon>
        <taxon>Clostridia</taxon>
        <taxon>Lachnospirales</taxon>
        <taxon>Lachnospiraceae</taxon>
    </lineage>
</organism>
<dbReference type="InterPro" id="IPR002104">
    <property type="entry name" value="Integrase_catalytic"/>
</dbReference>
<comment type="similarity">
    <text evidence="1">Belongs to the 'phage' integrase family.</text>
</comment>
<dbReference type="PANTHER" id="PTHR30349">
    <property type="entry name" value="PHAGE INTEGRASE-RELATED"/>
    <property type="match status" value="1"/>
</dbReference>
<evidence type="ECO:0000256" key="2">
    <source>
        <dbReference type="ARBA" id="ARBA00023125"/>
    </source>
</evidence>
<evidence type="ECO:0000256" key="3">
    <source>
        <dbReference type="ARBA" id="ARBA00023172"/>
    </source>
</evidence>
<dbReference type="GO" id="GO:0003677">
    <property type="term" value="F:DNA binding"/>
    <property type="evidence" value="ECO:0007669"/>
    <property type="project" value="UniProtKB-KW"/>
</dbReference>
<dbReference type="PROSITE" id="PS51898">
    <property type="entry name" value="TYR_RECOMBINASE"/>
    <property type="match status" value="1"/>
</dbReference>
<feature type="domain" description="Tyr recombinase" evidence="4">
    <location>
        <begin position="102"/>
        <end position="302"/>
    </location>
</feature>
<dbReference type="EMBL" id="FOZC01000003">
    <property type="protein sequence ID" value="SFR69701.1"/>
    <property type="molecule type" value="Genomic_DNA"/>
</dbReference>
<proteinExistence type="inferred from homology"/>
<keyword evidence="2" id="KW-0238">DNA-binding</keyword>
<protein>
    <submittedName>
        <fullName evidence="5">Site-specific recombinase XerD</fullName>
    </submittedName>
</protein>
<evidence type="ECO:0000259" key="4">
    <source>
        <dbReference type="PROSITE" id="PS51898"/>
    </source>
</evidence>
<dbReference type="Pfam" id="PF00589">
    <property type="entry name" value="Phage_integrase"/>
    <property type="match status" value="1"/>
</dbReference>
<gene>
    <name evidence="5" type="ORF">SAMN02910262_00755</name>
</gene>